<evidence type="ECO:0000313" key="3">
    <source>
        <dbReference type="EMBL" id="SVC19148.1"/>
    </source>
</evidence>
<feature type="transmembrane region" description="Helical" evidence="2">
    <location>
        <begin position="327"/>
        <end position="350"/>
    </location>
</feature>
<dbReference type="EMBL" id="UINC01078250">
    <property type="protein sequence ID" value="SVC19148.1"/>
    <property type="molecule type" value="Genomic_DNA"/>
</dbReference>
<feature type="region of interest" description="Disordered" evidence="1">
    <location>
        <begin position="148"/>
        <end position="179"/>
    </location>
</feature>
<proteinExistence type="predicted"/>
<dbReference type="AlphaFoldDB" id="A0A382K4F9"/>
<accession>A0A382K4F9</accession>
<keyword evidence="2" id="KW-0812">Transmembrane</keyword>
<gene>
    <name evidence="3" type="ORF">METZ01_LOCUS272002</name>
</gene>
<keyword evidence="2" id="KW-0472">Membrane</keyword>
<name>A0A382K4F9_9ZZZZ</name>
<reference evidence="3" key="1">
    <citation type="submission" date="2018-05" db="EMBL/GenBank/DDBJ databases">
        <authorList>
            <person name="Lanie J.A."/>
            <person name="Ng W.-L."/>
            <person name="Kazmierczak K.M."/>
            <person name="Andrzejewski T.M."/>
            <person name="Davidsen T.M."/>
            <person name="Wayne K.J."/>
            <person name="Tettelin H."/>
            <person name="Glass J.I."/>
            <person name="Rusch D."/>
            <person name="Podicherti R."/>
            <person name="Tsui H.-C.T."/>
            <person name="Winkler M.E."/>
        </authorList>
    </citation>
    <scope>NUCLEOTIDE SEQUENCE</scope>
</reference>
<feature type="transmembrane region" description="Helical" evidence="2">
    <location>
        <begin position="190"/>
        <end position="208"/>
    </location>
</feature>
<organism evidence="3">
    <name type="scientific">marine metagenome</name>
    <dbReference type="NCBI Taxonomy" id="408172"/>
    <lineage>
        <taxon>unclassified sequences</taxon>
        <taxon>metagenomes</taxon>
        <taxon>ecological metagenomes</taxon>
    </lineage>
</organism>
<feature type="transmembrane region" description="Helical" evidence="2">
    <location>
        <begin position="362"/>
        <end position="381"/>
    </location>
</feature>
<feature type="transmembrane region" description="Helical" evidence="2">
    <location>
        <begin position="287"/>
        <end position="315"/>
    </location>
</feature>
<feature type="compositionally biased region" description="Acidic residues" evidence="1">
    <location>
        <begin position="149"/>
        <end position="166"/>
    </location>
</feature>
<feature type="transmembrane region" description="Helical" evidence="2">
    <location>
        <begin position="122"/>
        <end position="142"/>
    </location>
</feature>
<evidence type="ECO:0000256" key="1">
    <source>
        <dbReference type="SAM" id="MobiDB-lite"/>
    </source>
</evidence>
<evidence type="ECO:0000256" key="2">
    <source>
        <dbReference type="SAM" id="Phobius"/>
    </source>
</evidence>
<sequence>TYWDEADPELGQVHEETFGAEAEWWCSWDEEYGQEWAADLCENLSSMRDSGRIATVLLLLGTVTGTWFLVVAYRSMNGDRRNLSSVLLDPRFCLAAGGSTTLAPVVWRIMANDTLSAFEDSVGAGFYIALLGGFLGIGSFIMTSRFQEDENEESIEDESRESEVPDSIESPWSAPDPGDKNQLDLNIAKGAVIAIVLSLFLPYVSVGIDSTGDGQGLKVSGIEMIEYWGEIAQVISEFNPAELEAETCPYANDGECDEPFLCAEGTDGNDCGSSGGSSLPDVPLRAYMLMLGAFMVMVSPLVFLLSAIVGGAFTFSSGVLPKTLGKLHLGFFVVMILMIMIGGTIMSDIFASNEPGMPSSMLGFTGIGIWIGGLSGIGFFYERNPSEIYENKFIK</sequence>
<feature type="transmembrane region" description="Helical" evidence="2">
    <location>
        <begin position="53"/>
        <end position="72"/>
    </location>
</feature>
<keyword evidence="2" id="KW-1133">Transmembrane helix</keyword>
<feature type="non-terminal residue" evidence="3">
    <location>
        <position position="1"/>
    </location>
</feature>
<protein>
    <submittedName>
        <fullName evidence="3">Uncharacterized protein</fullName>
    </submittedName>
</protein>
<feature type="transmembrane region" description="Helical" evidence="2">
    <location>
        <begin position="92"/>
        <end position="110"/>
    </location>
</feature>